<name>A0A8S4A924_9TELE</name>
<evidence type="ECO:0000259" key="14">
    <source>
        <dbReference type="Pfam" id="PF00520"/>
    </source>
</evidence>
<evidence type="ECO:0000256" key="3">
    <source>
        <dbReference type="ARBA" id="ARBA00022475"/>
    </source>
</evidence>
<dbReference type="InterPro" id="IPR003968">
    <property type="entry name" value="K_chnl_volt-dep_Kv"/>
</dbReference>
<evidence type="ECO:0000256" key="7">
    <source>
        <dbReference type="ARBA" id="ARBA00022882"/>
    </source>
</evidence>
<dbReference type="InterPro" id="IPR011333">
    <property type="entry name" value="SKP1/BTB/POZ_sf"/>
</dbReference>
<evidence type="ECO:0000256" key="8">
    <source>
        <dbReference type="ARBA" id="ARBA00022958"/>
    </source>
</evidence>
<evidence type="ECO:0000256" key="6">
    <source>
        <dbReference type="ARBA" id="ARBA00022826"/>
    </source>
</evidence>
<dbReference type="Gene3D" id="3.30.710.10">
    <property type="entry name" value="Potassium Channel Kv1.1, Chain A"/>
    <property type="match status" value="1"/>
</dbReference>
<dbReference type="FunFam" id="1.10.287.70:FF:000005">
    <property type="entry name" value="potassium voltage-gated channel subfamily G member 1"/>
    <property type="match status" value="1"/>
</dbReference>
<evidence type="ECO:0000313" key="16">
    <source>
        <dbReference type="EMBL" id="CAG5864083.1"/>
    </source>
</evidence>
<keyword evidence="8" id="KW-0630">Potassium</keyword>
<feature type="domain" description="Potassium channel tetramerisation-type BTB" evidence="15">
    <location>
        <begin position="73"/>
        <end position="172"/>
    </location>
</feature>
<keyword evidence="9 13" id="KW-1133">Transmembrane helix</keyword>
<feature type="transmembrane region" description="Helical" evidence="13">
    <location>
        <begin position="443"/>
        <end position="464"/>
    </location>
</feature>
<dbReference type="Pfam" id="PF00520">
    <property type="entry name" value="Ion_trans"/>
    <property type="match status" value="1"/>
</dbReference>
<organism evidence="16 17">
    <name type="scientific">Menidia menidia</name>
    <name type="common">Atlantic silverside</name>
    <dbReference type="NCBI Taxonomy" id="238744"/>
    <lineage>
        <taxon>Eukaryota</taxon>
        <taxon>Metazoa</taxon>
        <taxon>Chordata</taxon>
        <taxon>Craniata</taxon>
        <taxon>Vertebrata</taxon>
        <taxon>Euteleostomi</taxon>
        <taxon>Actinopterygii</taxon>
        <taxon>Neopterygii</taxon>
        <taxon>Teleostei</taxon>
        <taxon>Neoteleostei</taxon>
        <taxon>Acanthomorphata</taxon>
        <taxon>Ovalentaria</taxon>
        <taxon>Atherinomorphae</taxon>
        <taxon>Atheriniformes</taxon>
        <taxon>Atherinopsidae</taxon>
        <taxon>Menidiinae</taxon>
        <taxon>Menidia</taxon>
    </lineage>
</organism>
<reference evidence="16" key="1">
    <citation type="submission" date="2021-05" db="EMBL/GenBank/DDBJ databases">
        <authorList>
            <person name="Tigano A."/>
        </authorList>
    </citation>
    <scope>NUCLEOTIDE SEQUENCE</scope>
</reference>
<dbReference type="PRINTS" id="PR01491">
    <property type="entry name" value="KVCHANNEL"/>
</dbReference>
<evidence type="ECO:0000256" key="11">
    <source>
        <dbReference type="ARBA" id="ARBA00023136"/>
    </source>
</evidence>
<dbReference type="InterPro" id="IPR028325">
    <property type="entry name" value="VG_K_chnl"/>
</dbReference>
<keyword evidence="10" id="KW-0406">Ion transport</keyword>
<dbReference type="PRINTS" id="PR01494">
    <property type="entry name" value="KV9CHANNEL"/>
</dbReference>
<proteinExistence type="predicted"/>
<dbReference type="InterPro" id="IPR027359">
    <property type="entry name" value="Volt_channel_dom_sf"/>
</dbReference>
<feature type="domain" description="Ion transport" evidence="14">
    <location>
        <begin position="236"/>
        <end position="473"/>
    </location>
</feature>
<dbReference type="PANTHER" id="PTHR11537:SF65">
    <property type="entry name" value="BTB DOMAIN-CONTAINING PROTEIN"/>
    <property type="match status" value="1"/>
</dbReference>
<dbReference type="SUPFAM" id="SSF54695">
    <property type="entry name" value="POZ domain"/>
    <property type="match status" value="1"/>
</dbReference>
<dbReference type="GO" id="GO:0051260">
    <property type="term" value="P:protein homooligomerization"/>
    <property type="evidence" value="ECO:0007669"/>
    <property type="project" value="InterPro"/>
</dbReference>
<dbReference type="Pfam" id="PF02214">
    <property type="entry name" value="BTB_2"/>
    <property type="match status" value="1"/>
</dbReference>
<evidence type="ECO:0000256" key="4">
    <source>
        <dbReference type="ARBA" id="ARBA00022538"/>
    </source>
</evidence>
<evidence type="ECO:0000256" key="5">
    <source>
        <dbReference type="ARBA" id="ARBA00022692"/>
    </source>
</evidence>
<comment type="subcellular location">
    <subcellularLocation>
        <location evidence="1">Cell membrane</location>
        <topology evidence="1">Multi-pass membrane protein</topology>
    </subcellularLocation>
</comment>
<dbReference type="GO" id="GO:0001508">
    <property type="term" value="P:action potential"/>
    <property type="evidence" value="ECO:0007669"/>
    <property type="project" value="TreeGrafter"/>
</dbReference>
<evidence type="ECO:0000256" key="9">
    <source>
        <dbReference type="ARBA" id="ARBA00022989"/>
    </source>
</evidence>
<evidence type="ECO:0000259" key="15">
    <source>
        <dbReference type="Pfam" id="PF02214"/>
    </source>
</evidence>
<keyword evidence="11 13" id="KW-0472">Membrane</keyword>
<evidence type="ECO:0000313" key="17">
    <source>
        <dbReference type="Proteomes" id="UP000677803"/>
    </source>
</evidence>
<keyword evidence="2" id="KW-0813">Transport</keyword>
<keyword evidence="3" id="KW-1003">Cell membrane</keyword>
<dbReference type="InterPro" id="IPR003971">
    <property type="entry name" value="K_chnl_volt-dep_Kv5/Kv9"/>
</dbReference>
<dbReference type="InterPro" id="IPR003131">
    <property type="entry name" value="T1-type_BTB"/>
</dbReference>
<keyword evidence="7" id="KW-0851">Voltage-gated channel</keyword>
<keyword evidence="12" id="KW-0407">Ion channel</keyword>
<keyword evidence="17" id="KW-1185">Reference proteome</keyword>
<protein>
    <submittedName>
        <fullName evidence="16">(Atlantic silverside) hypothetical protein</fullName>
    </submittedName>
</protein>
<feature type="transmembrane region" description="Helical" evidence="13">
    <location>
        <begin position="271"/>
        <end position="289"/>
    </location>
</feature>
<feature type="transmembrane region" description="Helical" evidence="13">
    <location>
        <begin position="234"/>
        <end position="251"/>
    </location>
</feature>
<evidence type="ECO:0000256" key="2">
    <source>
        <dbReference type="ARBA" id="ARBA00022448"/>
    </source>
</evidence>
<keyword evidence="4" id="KW-0633">Potassium transport</keyword>
<dbReference type="EMBL" id="CAJRST010000002">
    <property type="protein sequence ID" value="CAG5864083.1"/>
    <property type="molecule type" value="Genomic_DNA"/>
</dbReference>
<feature type="transmembrane region" description="Helical" evidence="13">
    <location>
        <begin position="382"/>
        <end position="403"/>
    </location>
</feature>
<keyword evidence="5 13" id="KW-0812">Transmembrane</keyword>
<evidence type="ECO:0000256" key="12">
    <source>
        <dbReference type="ARBA" id="ARBA00023303"/>
    </source>
</evidence>
<sequence length="510" mass="58475">MASCSEKARLQGHLQNRRFTISCLSVSTVDRQTFPFSQDKAVKSWSSLENLNNLDQRTECHKAKWRPRLQPNVTINVGGKVFQIPKRCVVKYPHTRIGSLALCKDPTELLTLCDDYSVMKNEFFFDHDPAFFHYICHFYTSGVLWIVQEMCPINFEEEVAYWGLNMKDTQLCCLTLFEEKVDEVKDNLTLEKEVMAVMQVRCDNECFKDLIFGDMRRTLWNIVENPYSSTLSKAVTVVSNLFVLLSIAAMTLSTVEELQSYMIYDKTFMEWVEIITVVFFTFEYVFRLISTPDIKTFLKSALNFVDMVSVMPYFVLIICESFTDGEDFMAQEDPTAVAQASKVSQVLTVVKFLRIFRILKLARQSTGMRAFGFTLRHCYQQASCIALFIGMGIFTFSALLHSVEKETEESPISSIPHAWWWAAVSMSTVGYGDVVPVTALGRIVAFGCISFGIILNSMPISLLFNKFSDYYNKLKAQESTATSAMHRLQLKKRLKNQKYMCFHTCVSDNN</sequence>
<dbReference type="SUPFAM" id="SSF81324">
    <property type="entry name" value="Voltage-gated potassium channels"/>
    <property type="match status" value="1"/>
</dbReference>
<accession>A0A8S4A924</accession>
<dbReference type="Proteomes" id="UP000677803">
    <property type="component" value="Unassembled WGS sequence"/>
</dbReference>
<dbReference type="Gene3D" id="1.20.120.350">
    <property type="entry name" value="Voltage-gated potassium channels. Chain C"/>
    <property type="match status" value="1"/>
</dbReference>
<dbReference type="GO" id="GO:0005251">
    <property type="term" value="F:delayed rectifier potassium channel activity"/>
    <property type="evidence" value="ECO:0007669"/>
    <property type="project" value="TreeGrafter"/>
</dbReference>
<dbReference type="Gene3D" id="1.10.287.70">
    <property type="match status" value="1"/>
</dbReference>
<dbReference type="PANTHER" id="PTHR11537">
    <property type="entry name" value="VOLTAGE-GATED POTASSIUM CHANNEL"/>
    <property type="match status" value="1"/>
</dbReference>
<evidence type="ECO:0000256" key="10">
    <source>
        <dbReference type="ARBA" id="ARBA00023065"/>
    </source>
</evidence>
<keyword evidence="6" id="KW-0631">Potassium channel</keyword>
<evidence type="ECO:0000256" key="13">
    <source>
        <dbReference type="SAM" id="Phobius"/>
    </source>
</evidence>
<dbReference type="OrthoDB" id="296522at2759"/>
<evidence type="ECO:0000256" key="1">
    <source>
        <dbReference type="ARBA" id="ARBA00004651"/>
    </source>
</evidence>
<dbReference type="PRINTS" id="PR00169">
    <property type="entry name" value="KCHANNEL"/>
</dbReference>
<dbReference type="InterPro" id="IPR005821">
    <property type="entry name" value="Ion_trans_dom"/>
</dbReference>
<dbReference type="GO" id="GO:0008076">
    <property type="term" value="C:voltage-gated potassium channel complex"/>
    <property type="evidence" value="ECO:0007669"/>
    <property type="project" value="InterPro"/>
</dbReference>
<gene>
    <name evidence="16" type="ORF">MMEN_LOCUS1527</name>
</gene>
<comment type="caution">
    <text evidence="16">The sequence shown here is derived from an EMBL/GenBank/DDBJ whole genome shotgun (WGS) entry which is preliminary data.</text>
</comment>
<dbReference type="AlphaFoldDB" id="A0A8S4A924"/>